<dbReference type="Proteomes" id="UP001194468">
    <property type="component" value="Unassembled WGS sequence"/>
</dbReference>
<gene>
    <name evidence="1" type="ORF">L210DRAFT_3538838</name>
</gene>
<name>A0AAD4BW59_BOLED</name>
<evidence type="ECO:0000313" key="1">
    <source>
        <dbReference type="EMBL" id="KAF8440976.1"/>
    </source>
</evidence>
<sequence>MEYHHGRSMASMLDLNRDVKTWWNVVGESRFPKDSMWEKMWEKMKKERANTKCDCLFTSYPSLMQMWEEWFAMMIWLQPASDAHWRDPAFFIRASCDGCKTRAVHIHEQIYGSPARYTDYLPAGSIFILYILQWCKKETVGVMEKDVSFARAVLTKTLSPAPGLDSGRLDWFAADDGCRYAPWVYQYPLHLHHQASNYACCMGPYSNSNIRPPELTEGESEYLAALPHGLADDAPNLIVMLGTLIWILACYSARPLGWHYLWPQLMKDPLDDVSLPALKGPALDLYGRLHRQGHGIEGTRRFQVNRWRFWKAYTATLVYVKSKRLGPKFRGCPTCHAMYLQHPRSAEQTLLPPAPDSGHDDTRLLEEESSLAVSSRVGPIDFQLNILDDSLSLDERQRIFEQQLQNLADFATSRGLRLPNGLIYASLPPNSQESSGTVSANGIAPGGNLIPRQIGNTDGAARQLRNSSGTHRISNFITFYLEWWT</sequence>
<proteinExistence type="predicted"/>
<evidence type="ECO:0000313" key="2">
    <source>
        <dbReference type="Proteomes" id="UP001194468"/>
    </source>
</evidence>
<dbReference type="AlphaFoldDB" id="A0AAD4BW59"/>
<protein>
    <submittedName>
        <fullName evidence="1">Uncharacterized protein</fullName>
    </submittedName>
</protein>
<accession>A0AAD4BW59</accession>
<reference evidence="1" key="1">
    <citation type="submission" date="2019-10" db="EMBL/GenBank/DDBJ databases">
        <authorList>
            <consortium name="DOE Joint Genome Institute"/>
            <person name="Kuo A."/>
            <person name="Miyauchi S."/>
            <person name="Kiss E."/>
            <person name="Drula E."/>
            <person name="Kohler A."/>
            <person name="Sanchez-Garcia M."/>
            <person name="Andreopoulos B."/>
            <person name="Barry K.W."/>
            <person name="Bonito G."/>
            <person name="Buee M."/>
            <person name="Carver A."/>
            <person name="Chen C."/>
            <person name="Cichocki N."/>
            <person name="Clum A."/>
            <person name="Culley D."/>
            <person name="Crous P.W."/>
            <person name="Fauchery L."/>
            <person name="Girlanda M."/>
            <person name="Hayes R."/>
            <person name="Keri Z."/>
            <person name="LaButti K."/>
            <person name="Lipzen A."/>
            <person name="Lombard V."/>
            <person name="Magnuson J."/>
            <person name="Maillard F."/>
            <person name="Morin E."/>
            <person name="Murat C."/>
            <person name="Nolan M."/>
            <person name="Ohm R."/>
            <person name="Pangilinan J."/>
            <person name="Pereira M."/>
            <person name="Perotto S."/>
            <person name="Peter M."/>
            <person name="Riley R."/>
            <person name="Sitrit Y."/>
            <person name="Stielow B."/>
            <person name="Szollosi G."/>
            <person name="Zifcakova L."/>
            <person name="Stursova M."/>
            <person name="Spatafora J.W."/>
            <person name="Tedersoo L."/>
            <person name="Vaario L.-M."/>
            <person name="Yamada A."/>
            <person name="Yan M."/>
            <person name="Wang P."/>
            <person name="Xu J."/>
            <person name="Bruns T."/>
            <person name="Baldrian P."/>
            <person name="Vilgalys R."/>
            <person name="Henrissat B."/>
            <person name="Grigoriev I.V."/>
            <person name="Hibbett D."/>
            <person name="Nagy L.G."/>
            <person name="Martin F.M."/>
        </authorList>
    </citation>
    <scope>NUCLEOTIDE SEQUENCE</scope>
    <source>
        <strain evidence="1">BED1</strain>
    </source>
</reference>
<reference evidence="1" key="2">
    <citation type="journal article" date="2020" name="Nat. Commun.">
        <title>Large-scale genome sequencing of mycorrhizal fungi provides insights into the early evolution of symbiotic traits.</title>
        <authorList>
            <person name="Miyauchi S."/>
            <person name="Kiss E."/>
            <person name="Kuo A."/>
            <person name="Drula E."/>
            <person name="Kohler A."/>
            <person name="Sanchez-Garcia M."/>
            <person name="Morin E."/>
            <person name="Andreopoulos B."/>
            <person name="Barry K.W."/>
            <person name="Bonito G."/>
            <person name="Buee M."/>
            <person name="Carver A."/>
            <person name="Chen C."/>
            <person name="Cichocki N."/>
            <person name="Clum A."/>
            <person name="Culley D."/>
            <person name="Crous P.W."/>
            <person name="Fauchery L."/>
            <person name="Girlanda M."/>
            <person name="Hayes R.D."/>
            <person name="Keri Z."/>
            <person name="LaButti K."/>
            <person name="Lipzen A."/>
            <person name="Lombard V."/>
            <person name="Magnuson J."/>
            <person name="Maillard F."/>
            <person name="Murat C."/>
            <person name="Nolan M."/>
            <person name="Ohm R.A."/>
            <person name="Pangilinan J."/>
            <person name="Pereira M.F."/>
            <person name="Perotto S."/>
            <person name="Peter M."/>
            <person name="Pfister S."/>
            <person name="Riley R."/>
            <person name="Sitrit Y."/>
            <person name="Stielow J.B."/>
            <person name="Szollosi G."/>
            <person name="Zifcakova L."/>
            <person name="Stursova M."/>
            <person name="Spatafora J.W."/>
            <person name="Tedersoo L."/>
            <person name="Vaario L.M."/>
            <person name="Yamada A."/>
            <person name="Yan M."/>
            <person name="Wang P."/>
            <person name="Xu J."/>
            <person name="Bruns T."/>
            <person name="Baldrian P."/>
            <person name="Vilgalys R."/>
            <person name="Dunand C."/>
            <person name="Henrissat B."/>
            <person name="Grigoriev I.V."/>
            <person name="Hibbett D."/>
            <person name="Nagy L.G."/>
            <person name="Martin F.M."/>
        </authorList>
    </citation>
    <scope>NUCLEOTIDE SEQUENCE</scope>
    <source>
        <strain evidence="1">BED1</strain>
    </source>
</reference>
<organism evidence="1 2">
    <name type="scientific">Boletus edulis BED1</name>
    <dbReference type="NCBI Taxonomy" id="1328754"/>
    <lineage>
        <taxon>Eukaryota</taxon>
        <taxon>Fungi</taxon>
        <taxon>Dikarya</taxon>
        <taxon>Basidiomycota</taxon>
        <taxon>Agaricomycotina</taxon>
        <taxon>Agaricomycetes</taxon>
        <taxon>Agaricomycetidae</taxon>
        <taxon>Boletales</taxon>
        <taxon>Boletineae</taxon>
        <taxon>Boletaceae</taxon>
        <taxon>Boletoideae</taxon>
        <taxon>Boletus</taxon>
    </lineage>
</organism>
<dbReference type="EMBL" id="WHUW01000011">
    <property type="protein sequence ID" value="KAF8440976.1"/>
    <property type="molecule type" value="Genomic_DNA"/>
</dbReference>
<keyword evidence="2" id="KW-1185">Reference proteome</keyword>
<comment type="caution">
    <text evidence="1">The sequence shown here is derived from an EMBL/GenBank/DDBJ whole genome shotgun (WGS) entry which is preliminary data.</text>
</comment>